<protein>
    <recommendedName>
        <fullName evidence="7">Protein kinase domain containing protein</fullName>
    </recommendedName>
</protein>
<evidence type="ECO:0008006" key="7">
    <source>
        <dbReference type="Google" id="ProtNLM"/>
    </source>
</evidence>
<dbReference type="PANTHER" id="PTHR44167">
    <property type="entry name" value="OVARIAN-SPECIFIC SERINE/THREONINE-PROTEIN KINASE LOK-RELATED"/>
    <property type="match status" value="1"/>
</dbReference>
<dbReference type="SMART" id="SM00220">
    <property type="entry name" value="S_TKc"/>
    <property type="match status" value="1"/>
</dbReference>
<dbReference type="InterPro" id="IPR000719">
    <property type="entry name" value="Prot_kinase_dom"/>
</dbReference>
<feature type="region of interest" description="Disordered" evidence="2">
    <location>
        <begin position="1"/>
        <end position="23"/>
    </location>
</feature>
<keyword evidence="6" id="KW-1185">Reference proteome</keyword>
<dbReference type="InterPro" id="IPR002048">
    <property type="entry name" value="EF_hand_dom"/>
</dbReference>
<dbReference type="GO" id="GO:0044773">
    <property type="term" value="P:mitotic DNA damage checkpoint signaling"/>
    <property type="evidence" value="ECO:0007669"/>
    <property type="project" value="TreeGrafter"/>
</dbReference>
<organism evidence="5 6">
    <name type="scientific">Paramecium sonneborni</name>
    <dbReference type="NCBI Taxonomy" id="65129"/>
    <lineage>
        <taxon>Eukaryota</taxon>
        <taxon>Sar</taxon>
        <taxon>Alveolata</taxon>
        <taxon>Ciliophora</taxon>
        <taxon>Intramacronucleata</taxon>
        <taxon>Oligohymenophorea</taxon>
        <taxon>Peniculida</taxon>
        <taxon>Parameciidae</taxon>
        <taxon>Paramecium</taxon>
    </lineage>
</organism>
<dbReference type="GO" id="GO:0005524">
    <property type="term" value="F:ATP binding"/>
    <property type="evidence" value="ECO:0007669"/>
    <property type="project" value="InterPro"/>
</dbReference>
<evidence type="ECO:0000256" key="1">
    <source>
        <dbReference type="ARBA" id="ARBA00024334"/>
    </source>
</evidence>
<dbReference type="GO" id="GO:0005737">
    <property type="term" value="C:cytoplasm"/>
    <property type="evidence" value="ECO:0007669"/>
    <property type="project" value="TreeGrafter"/>
</dbReference>
<dbReference type="AlphaFoldDB" id="A0A8S1QVV3"/>
<evidence type="ECO:0000313" key="6">
    <source>
        <dbReference type="Proteomes" id="UP000692954"/>
    </source>
</evidence>
<comment type="caution">
    <text evidence="5">The sequence shown here is derived from an EMBL/GenBank/DDBJ whole genome shotgun (WGS) entry which is preliminary data.</text>
</comment>
<reference evidence="5" key="1">
    <citation type="submission" date="2021-01" db="EMBL/GenBank/DDBJ databases">
        <authorList>
            <consortium name="Genoscope - CEA"/>
            <person name="William W."/>
        </authorList>
    </citation>
    <scope>NUCLEOTIDE SEQUENCE</scope>
</reference>
<dbReference type="OrthoDB" id="304249at2759"/>
<dbReference type="GO" id="GO:0005634">
    <property type="term" value="C:nucleus"/>
    <property type="evidence" value="ECO:0007669"/>
    <property type="project" value="TreeGrafter"/>
</dbReference>
<evidence type="ECO:0000313" key="5">
    <source>
        <dbReference type="EMBL" id="CAD8119689.1"/>
    </source>
</evidence>
<dbReference type="EMBL" id="CAJJDN010000122">
    <property type="protein sequence ID" value="CAD8119689.1"/>
    <property type="molecule type" value="Genomic_DNA"/>
</dbReference>
<evidence type="ECO:0000259" key="4">
    <source>
        <dbReference type="PROSITE" id="PS50222"/>
    </source>
</evidence>
<dbReference type="GO" id="GO:0004674">
    <property type="term" value="F:protein serine/threonine kinase activity"/>
    <property type="evidence" value="ECO:0007669"/>
    <property type="project" value="TreeGrafter"/>
</dbReference>
<feature type="compositionally biased region" description="Low complexity" evidence="2">
    <location>
        <begin position="1"/>
        <end position="13"/>
    </location>
</feature>
<sequence length="560" mass="65432">MGVCTSSSQSNNQRQKKKQVEGKINQQISFVNDQKNDTTQFQEQTLKQNNISLQRKLSPNQITSQVQLSQTKNDTMIIRRPSHGTTMTTRTMIVQPSQLQEQQKTGSQLNLPYQRNSVRQNTKTPQVSVSKSYSIVSSKNLDNQGKTVMQHNETGQLVQVEILKFDNRNHQYIDKMGEIKLDNMHIVRIIDTLVDDNKKTYQVMYECCPGGSLSKFIEFRKFNHQQIGIILYQMVDALAYIHSLGLSHDELTIDSFSVFDDSSTPYIKLTDIRSIYQLMYPKEAHFYQDPLTITKSNLKHKATYHNNKQNLIETKTRNKYNDVWALAIIVLYLRNQELPYKISEIDQFDPQNYLNDHPSEMNSLLLEMLQINRYNRITLQKCLEHPYLIKMKQVQPQDFLKPLKNMIKCKNMTYFHKCVFQYLLHNYANDHLKVLTKLFLTADTNKDGTLSLDELKELFSIEGKDLIDELNLEKDLTLQEFLLLASNKEIILTQEILESSFKLLSRLSNIITPKSLQKVLNNCNEQQIRQDFKTFNLNEILSLKEYREFLNNYETPIPIA</sequence>
<evidence type="ECO:0000259" key="3">
    <source>
        <dbReference type="PROSITE" id="PS50011"/>
    </source>
</evidence>
<dbReference type="InterPro" id="IPR018247">
    <property type="entry name" value="EF_Hand_1_Ca_BS"/>
</dbReference>
<dbReference type="Proteomes" id="UP000692954">
    <property type="component" value="Unassembled WGS sequence"/>
</dbReference>
<proteinExistence type="inferred from homology"/>
<comment type="similarity">
    <text evidence="1">Belongs to the protein kinase superfamily. Ser/Thr protein kinase family. CDPK subfamily.</text>
</comment>
<evidence type="ECO:0000256" key="2">
    <source>
        <dbReference type="SAM" id="MobiDB-lite"/>
    </source>
</evidence>
<dbReference type="PROSITE" id="PS00018">
    <property type="entry name" value="EF_HAND_1"/>
    <property type="match status" value="1"/>
</dbReference>
<dbReference type="PANTHER" id="PTHR44167:SF18">
    <property type="entry name" value="PROTEIN KINASE DOMAIN-CONTAINING PROTEIN"/>
    <property type="match status" value="1"/>
</dbReference>
<dbReference type="GO" id="GO:0005509">
    <property type="term" value="F:calcium ion binding"/>
    <property type="evidence" value="ECO:0007669"/>
    <property type="project" value="InterPro"/>
</dbReference>
<feature type="domain" description="Protein kinase" evidence="3">
    <location>
        <begin position="133"/>
        <end position="388"/>
    </location>
</feature>
<dbReference type="PROSITE" id="PS50222">
    <property type="entry name" value="EF_HAND_2"/>
    <property type="match status" value="1"/>
</dbReference>
<name>A0A8S1QVV3_9CILI</name>
<dbReference type="PROSITE" id="PS50011">
    <property type="entry name" value="PROTEIN_KINASE_DOM"/>
    <property type="match status" value="1"/>
</dbReference>
<dbReference type="Pfam" id="PF00069">
    <property type="entry name" value="Pkinase"/>
    <property type="match status" value="1"/>
</dbReference>
<gene>
    <name evidence="5" type="ORF">PSON_ATCC_30995.1.T1220101</name>
</gene>
<feature type="domain" description="EF-hand" evidence="4">
    <location>
        <begin position="430"/>
        <end position="465"/>
    </location>
</feature>
<accession>A0A8S1QVV3</accession>